<dbReference type="PANTHER" id="PTHR13887">
    <property type="entry name" value="GLUTATHIONE S-TRANSFERASE KAPPA"/>
    <property type="match status" value="1"/>
</dbReference>
<evidence type="ECO:0000256" key="3">
    <source>
        <dbReference type="ARBA" id="ARBA00023002"/>
    </source>
</evidence>
<keyword evidence="6" id="KW-0472">Membrane</keyword>
<evidence type="ECO:0000259" key="7">
    <source>
        <dbReference type="PROSITE" id="PS51352"/>
    </source>
</evidence>
<evidence type="ECO:0000256" key="6">
    <source>
        <dbReference type="SAM" id="Phobius"/>
    </source>
</evidence>
<keyword evidence="2" id="KW-0732">Signal</keyword>
<dbReference type="InterPro" id="IPR012336">
    <property type="entry name" value="Thioredoxin-like_fold"/>
</dbReference>
<sequence length="237" mass="27745">MQLINKNLSSSPIKKWYKKWWGIFLIIFLTIIAALFVALGFYIFDIVKKIKSENFYNQNFLSQLQNSKKYEMEEKNNYWLGTAKPKVTIVEFADFNCSLCKNSFTKIREISLKYKNDVKIIFRDYPIYESSLDLALAARCAGEQGLFWLMHDKFFTYQGDFNLNQLPDLANQIGADVDKFNDCLAQKKYLKDIQEDYSDAQNLEIKGTPTWFINGYKISGDIPYDLFIKIIEKLIGE</sequence>
<dbReference type="Gene3D" id="3.40.30.10">
    <property type="entry name" value="Glutaredoxin"/>
    <property type="match status" value="1"/>
</dbReference>
<gene>
    <name evidence="8" type="ORF">S01H1_13145</name>
</gene>
<keyword evidence="6" id="KW-0812">Transmembrane</keyword>
<dbReference type="PANTHER" id="PTHR13887:SF14">
    <property type="entry name" value="DISULFIDE BOND FORMATION PROTEIN D"/>
    <property type="match status" value="1"/>
</dbReference>
<name>X0SEK9_9ZZZZ</name>
<organism evidence="8">
    <name type="scientific">marine sediment metagenome</name>
    <dbReference type="NCBI Taxonomy" id="412755"/>
    <lineage>
        <taxon>unclassified sequences</taxon>
        <taxon>metagenomes</taxon>
        <taxon>ecological metagenomes</taxon>
    </lineage>
</organism>
<accession>X0SEK9</accession>
<protein>
    <recommendedName>
        <fullName evidence="7">Thioredoxin domain-containing protein</fullName>
    </recommendedName>
</protein>
<proteinExistence type="inferred from homology"/>
<evidence type="ECO:0000313" key="8">
    <source>
        <dbReference type="EMBL" id="GAF73546.1"/>
    </source>
</evidence>
<comment type="caution">
    <text evidence="8">The sequence shown here is derived from an EMBL/GenBank/DDBJ whole genome shotgun (WGS) entry which is preliminary data.</text>
</comment>
<dbReference type="AlphaFoldDB" id="X0SEK9"/>
<dbReference type="InterPro" id="IPR013766">
    <property type="entry name" value="Thioredoxin_domain"/>
</dbReference>
<evidence type="ECO:0000256" key="4">
    <source>
        <dbReference type="ARBA" id="ARBA00023157"/>
    </source>
</evidence>
<dbReference type="PROSITE" id="PS51352">
    <property type="entry name" value="THIOREDOXIN_2"/>
    <property type="match status" value="1"/>
</dbReference>
<dbReference type="EMBL" id="BARS01006778">
    <property type="protein sequence ID" value="GAF73546.1"/>
    <property type="molecule type" value="Genomic_DNA"/>
</dbReference>
<evidence type="ECO:0000256" key="5">
    <source>
        <dbReference type="ARBA" id="ARBA00023284"/>
    </source>
</evidence>
<evidence type="ECO:0000256" key="1">
    <source>
        <dbReference type="ARBA" id="ARBA00005791"/>
    </source>
</evidence>
<dbReference type="GO" id="GO:0016491">
    <property type="term" value="F:oxidoreductase activity"/>
    <property type="evidence" value="ECO:0007669"/>
    <property type="project" value="UniProtKB-KW"/>
</dbReference>
<feature type="transmembrane region" description="Helical" evidence="6">
    <location>
        <begin position="20"/>
        <end position="44"/>
    </location>
</feature>
<dbReference type="SUPFAM" id="SSF52833">
    <property type="entry name" value="Thioredoxin-like"/>
    <property type="match status" value="1"/>
</dbReference>
<feature type="domain" description="Thioredoxin" evidence="7">
    <location>
        <begin position="61"/>
        <end position="236"/>
    </location>
</feature>
<keyword evidence="6" id="KW-1133">Transmembrane helix</keyword>
<keyword evidence="4" id="KW-1015">Disulfide bond</keyword>
<reference evidence="8" key="1">
    <citation type="journal article" date="2014" name="Front. Microbiol.">
        <title>High frequency of phylogenetically diverse reductive dehalogenase-homologous genes in deep subseafloor sedimentary metagenomes.</title>
        <authorList>
            <person name="Kawai M."/>
            <person name="Futagami T."/>
            <person name="Toyoda A."/>
            <person name="Takaki Y."/>
            <person name="Nishi S."/>
            <person name="Hori S."/>
            <person name="Arai W."/>
            <person name="Tsubouchi T."/>
            <person name="Morono Y."/>
            <person name="Uchiyama I."/>
            <person name="Ito T."/>
            <person name="Fujiyama A."/>
            <person name="Inagaki F."/>
            <person name="Takami H."/>
        </authorList>
    </citation>
    <scope>NUCLEOTIDE SEQUENCE</scope>
    <source>
        <strain evidence="8">Expedition CK06-06</strain>
    </source>
</reference>
<evidence type="ECO:0000256" key="2">
    <source>
        <dbReference type="ARBA" id="ARBA00022729"/>
    </source>
</evidence>
<dbReference type="InterPro" id="IPR036249">
    <property type="entry name" value="Thioredoxin-like_sf"/>
</dbReference>
<comment type="similarity">
    <text evidence="1">Belongs to the thioredoxin family. DsbA subfamily.</text>
</comment>
<dbReference type="Pfam" id="PF13462">
    <property type="entry name" value="Thioredoxin_4"/>
    <property type="match status" value="1"/>
</dbReference>
<keyword evidence="3" id="KW-0560">Oxidoreductase</keyword>
<keyword evidence="5" id="KW-0676">Redox-active center</keyword>